<dbReference type="InterPro" id="IPR052014">
    <property type="entry name" value="Dictyostelium_Tiger"/>
</dbReference>
<dbReference type="OMA" id="KCANARP"/>
<gene>
    <name evidence="5" type="primary">tgrB1</name>
    <name evidence="5" type="ORF">PPL_09993</name>
</gene>
<name>D3BPU9_HETP5</name>
<evidence type="ECO:0000256" key="1">
    <source>
        <dbReference type="ARBA" id="ARBA00023180"/>
    </source>
</evidence>
<dbReference type="FunCoup" id="D3BPU9">
    <property type="interactions" value="130"/>
</dbReference>
<dbReference type="RefSeq" id="XP_020428365.1">
    <property type="nucleotide sequence ID" value="XM_020580780.1"/>
</dbReference>
<keyword evidence="1" id="KW-0325">Glycoprotein</keyword>
<dbReference type="AlphaFoldDB" id="D3BPU9"/>
<dbReference type="EMBL" id="ADBJ01000047">
    <property type="protein sequence ID" value="EFA76232.1"/>
    <property type="molecule type" value="Genomic_DNA"/>
</dbReference>
<dbReference type="Gene3D" id="2.60.40.10">
    <property type="entry name" value="Immunoglobulins"/>
    <property type="match status" value="3"/>
</dbReference>
<dbReference type="InterPro" id="IPR013783">
    <property type="entry name" value="Ig-like_fold"/>
</dbReference>
<dbReference type="PANTHER" id="PTHR31341">
    <property type="entry name" value="IPT/TIG DOMAIN-CONTAINING PROTEIN-RELATED-RELATED"/>
    <property type="match status" value="1"/>
</dbReference>
<evidence type="ECO:0000256" key="2">
    <source>
        <dbReference type="SAM" id="Phobius"/>
    </source>
</evidence>
<feature type="domain" description="IPT/TIG" evidence="4">
    <location>
        <begin position="400"/>
        <end position="484"/>
    </location>
</feature>
<dbReference type="SUPFAM" id="SSF81296">
    <property type="entry name" value="E set domains"/>
    <property type="match status" value="2"/>
</dbReference>
<comment type="caution">
    <text evidence="5">The sequence shown here is derived from an EMBL/GenBank/DDBJ whole genome shotgun (WGS) entry which is preliminary data.</text>
</comment>
<dbReference type="InterPro" id="IPR014756">
    <property type="entry name" value="Ig_E-set"/>
</dbReference>
<keyword evidence="2" id="KW-0812">Transmembrane</keyword>
<reference evidence="5 6" key="1">
    <citation type="journal article" date="2011" name="Genome Res.">
        <title>Phylogeny-wide analysis of social amoeba genomes highlights ancient origins for complex intercellular communication.</title>
        <authorList>
            <person name="Heidel A.J."/>
            <person name="Lawal H.M."/>
            <person name="Felder M."/>
            <person name="Schilde C."/>
            <person name="Helps N.R."/>
            <person name="Tunggal B."/>
            <person name="Rivero F."/>
            <person name="John U."/>
            <person name="Schleicher M."/>
            <person name="Eichinger L."/>
            <person name="Platzer M."/>
            <person name="Noegel A.A."/>
            <person name="Schaap P."/>
            <person name="Gloeckner G."/>
        </authorList>
    </citation>
    <scope>NUCLEOTIDE SEQUENCE [LARGE SCALE GENOMIC DNA]</scope>
    <source>
        <strain evidence="6">ATCC 26659 / Pp 5 / PN500</strain>
    </source>
</reference>
<dbReference type="InterPro" id="IPR002909">
    <property type="entry name" value="IPT_dom"/>
</dbReference>
<feature type="transmembrane region" description="Helical" evidence="2">
    <location>
        <begin position="771"/>
        <end position="795"/>
    </location>
</feature>
<keyword evidence="2" id="KW-1133">Transmembrane helix</keyword>
<feature type="signal peptide" evidence="3">
    <location>
        <begin position="1"/>
        <end position="19"/>
    </location>
</feature>
<dbReference type="Proteomes" id="UP000001396">
    <property type="component" value="Unassembled WGS sequence"/>
</dbReference>
<sequence length="835" mass="89607">MTCCLLFSTLATPYTLGTADGFGYKQLTIALGTFVDGSDLKPTLLSGTQTDTSTVWSPTPILQSIVGGIPATGGQLTIKGKFLMPTTNAMVIFKANAGQTVKFTNVTATVGSECYVNVDNQYCGSNVAVQLRMRNQPADKSGTFSYQQPTLSNVTVSPGSFILTGTGFCPVYTYLKAYVDGIDTAVLPDRFTQTYAQLSFNPNITSGTHTVAINALGNMIAVNKTITITPVLRSVTSVNTQGGLVTLSGVFFCLTANDGTKLPVKVMVADVECTGAVNADSDPNKIVCKLPAGGGSNKPVKVTISGQTTQESINFEYGVPSLNRYTIASGVAQLFGYSFGDTSITTVTFGMTTIKPTKVEVTADGTEAITFDIPKNIRNAFLFVTVNNLNSNRVWFNLVPVLSNISSAHTQGSTITISGDYLFLTDFNTTKLSSTITIGKSDCKNAKELVASSSLSCDMPPGIGQSTGVVTINNQTSNSVSFKYFSPSISQIYQSNNIGHIIGTDFAPTELVNSTAIYLANYTVSDITNITVANYSHITFKIPDSISLGMNNLNISVGSLSSQPNTSITITPTVSKVTNIGVGGGEIHFNGHFLNFFNHTTADISVLPYNITVGPYACGNITSLNSTLFSCQMPSGVGAHHLVTITINNYTTSANDTPTYFNYTSPTISSVSVVTEQGGMVTIFGTNLNTPMTVMFYNSVECQSPSVIPKTNYTQVQCLLPKWTDDSDPPESPQPFVITVGNQKADTLYQYNLDAYHAAKDEKARKARLKWLIPAIVVPVVVGSAAIIGITLILVKKHRENKALKKMFRKFRLVSKDWLLKEIDQSRLLLLVEKK</sequence>
<protein>
    <submittedName>
        <fullName evidence="5">IPT/TIG domain-containing protein</fullName>
    </submittedName>
</protein>
<evidence type="ECO:0000313" key="5">
    <source>
        <dbReference type="EMBL" id="EFA76232.1"/>
    </source>
</evidence>
<feature type="domain" description="IPT/TIG" evidence="4">
    <location>
        <begin position="572"/>
        <end position="660"/>
    </location>
</feature>
<proteinExistence type="predicted"/>
<dbReference type="Pfam" id="PF01833">
    <property type="entry name" value="TIG"/>
    <property type="match status" value="4"/>
</dbReference>
<evidence type="ECO:0000259" key="4">
    <source>
        <dbReference type="Pfam" id="PF01833"/>
    </source>
</evidence>
<dbReference type="InParanoid" id="D3BPU9"/>
<dbReference type="GeneID" id="31365465"/>
<feature type="domain" description="IPT/TIG" evidence="4">
    <location>
        <begin position="230"/>
        <end position="317"/>
    </location>
</feature>
<organism evidence="5 6">
    <name type="scientific">Heterostelium pallidum (strain ATCC 26659 / Pp 5 / PN500)</name>
    <name type="common">Cellular slime mold</name>
    <name type="synonym">Polysphondylium pallidum</name>
    <dbReference type="NCBI Taxonomy" id="670386"/>
    <lineage>
        <taxon>Eukaryota</taxon>
        <taxon>Amoebozoa</taxon>
        <taxon>Evosea</taxon>
        <taxon>Eumycetozoa</taxon>
        <taxon>Dictyostelia</taxon>
        <taxon>Acytosteliales</taxon>
        <taxon>Acytosteliaceae</taxon>
        <taxon>Heterostelium</taxon>
    </lineage>
</organism>
<keyword evidence="2" id="KW-0472">Membrane</keyword>
<feature type="chain" id="PRO_5003041447" evidence="3">
    <location>
        <begin position="20"/>
        <end position="835"/>
    </location>
</feature>
<evidence type="ECO:0000313" key="6">
    <source>
        <dbReference type="Proteomes" id="UP000001396"/>
    </source>
</evidence>
<accession>D3BPU9</accession>
<dbReference type="CDD" id="cd00603">
    <property type="entry name" value="IPT_PCSR"/>
    <property type="match status" value="1"/>
</dbReference>
<keyword evidence="6" id="KW-1185">Reference proteome</keyword>
<dbReference type="CDD" id="cd00102">
    <property type="entry name" value="IPT"/>
    <property type="match status" value="1"/>
</dbReference>
<keyword evidence="3" id="KW-0732">Signal</keyword>
<feature type="domain" description="IPT/TIG" evidence="4">
    <location>
        <begin position="666"/>
        <end position="745"/>
    </location>
</feature>
<evidence type="ECO:0000256" key="3">
    <source>
        <dbReference type="SAM" id="SignalP"/>
    </source>
</evidence>